<dbReference type="GO" id="GO:0005524">
    <property type="term" value="F:ATP binding"/>
    <property type="evidence" value="ECO:0007669"/>
    <property type="project" value="UniProtKB-KW"/>
</dbReference>
<dbReference type="EC" id="3.2.2.n1" evidence="2"/>
<name>A0A835VB34_VANPL</name>
<dbReference type="GO" id="GO:0008017">
    <property type="term" value="F:microtubule binding"/>
    <property type="evidence" value="ECO:0007669"/>
    <property type="project" value="InterPro"/>
</dbReference>
<dbReference type="PROSITE" id="PS00411">
    <property type="entry name" value="KINESIN_MOTOR_1"/>
    <property type="match status" value="1"/>
</dbReference>
<evidence type="ECO:0000256" key="9">
    <source>
        <dbReference type="ARBA" id="ARBA00049153"/>
    </source>
</evidence>
<keyword evidence="6" id="KW-0067">ATP-binding</keyword>
<evidence type="ECO:0000256" key="5">
    <source>
        <dbReference type="ARBA" id="ARBA00022741"/>
    </source>
</evidence>
<evidence type="ECO:0000256" key="1">
    <source>
        <dbReference type="ARBA" id="ARBA00006763"/>
    </source>
</evidence>
<keyword evidence="3" id="KW-0493">Microtubule</keyword>
<evidence type="ECO:0000256" key="8">
    <source>
        <dbReference type="ARBA" id="ARBA00047718"/>
    </source>
</evidence>
<feature type="region of interest" description="Disordered" evidence="10">
    <location>
        <begin position="26"/>
        <end position="45"/>
    </location>
</feature>
<dbReference type="Gene3D" id="3.40.850.10">
    <property type="entry name" value="Kinesin motor domain"/>
    <property type="match status" value="1"/>
</dbReference>
<dbReference type="AlphaFoldDB" id="A0A835VB34"/>
<proteinExistence type="inferred from homology"/>
<dbReference type="PANTHER" id="PTHR31223:SF70">
    <property type="entry name" value="LOG FAMILY PROTEIN YJL055W"/>
    <property type="match status" value="1"/>
</dbReference>
<evidence type="ECO:0000313" key="13">
    <source>
        <dbReference type="Proteomes" id="UP000639772"/>
    </source>
</evidence>
<dbReference type="InterPro" id="IPR036961">
    <property type="entry name" value="Kinesin_motor_dom_sf"/>
</dbReference>
<keyword evidence="7" id="KW-0505">Motor protein</keyword>
<protein>
    <recommendedName>
        <fullName evidence="2">cytokinin riboside 5'-monophosphate phosphoribohydrolase</fullName>
        <ecNumber evidence="2">3.2.2.n1</ecNumber>
    </recommendedName>
</protein>
<dbReference type="Gene3D" id="3.40.50.450">
    <property type="match status" value="1"/>
</dbReference>
<evidence type="ECO:0000313" key="12">
    <source>
        <dbReference type="EMBL" id="KAG0489746.1"/>
    </source>
</evidence>
<dbReference type="InterPro" id="IPR031100">
    <property type="entry name" value="LOG_fam"/>
</dbReference>
<keyword evidence="5" id="KW-0547">Nucleotide-binding</keyword>
<dbReference type="Proteomes" id="UP000639772">
    <property type="component" value="Chromosome 3"/>
</dbReference>
<dbReference type="GO" id="GO:0007018">
    <property type="term" value="P:microtubule-based movement"/>
    <property type="evidence" value="ECO:0007669"/>
    <property type="project" value="InterPro"/>
</dbReference>
<dbReference type="GO" id="GO:0009691">
    <property type="term" value="P:cytokinin biosynthetic process"/>
    <property type="evidence" value="ECO:0007669"/>
    <property type="project" value="UniProtKB-KW"/>
</dbReference>
<dbReference type="InterPro" id="IPR001752">
    <property type="entry name" value="Kinesin_motor_dom"/>
</dbReference>
<gene>
    <name evidence="12" type="ORF">HPP92_006609</name>
</gene>
<dbReference type="GO" id="GO:0003777">
    <property type="term" value="F:microtubule motor activity"/>
    <property type="evidence" value="ECO:0007669"/>
    <property type="project" value="InterPro"/>
</dbReference>
<feature type="domain" description="Kinesin motor" evidence="11">
    <location>
        <begin position="157"/>
        <end position="192"/>
    </location>
</feature>
<evidence type="ECO:0000259" key="11">
    <source>
        <dbReference type="Pfam" id="PF00225"/>
    </source>
</evidence>
<reference evidence="12 13" key="1">
    <citation type="journal article" date="2020" name="Nat. Food">
        <title>A phased Vanilla planifolia genome enables genetic improvement of flavour and production.</title>
        <authorList>
            <person name="Hasing T."/>
            <person name="Tang H."/>
            <person name="Brym M."/>
            <person name="Khazi F."/>
            <person name="Huang T."/>
            <person name="Chambers A.H."/>
        </authorList>
    </citation>
    <scope>NUCLEOTIDE SEQUENCE [LARGE SCALE GENOMIC DNA]</scope>
    <source>
        <tissue evidence="12">Leaf</tissue>
    </source>
</reference>
<dbReference type="PRINTS" id="PR00380">
    <property type="entry name" value="KINESINHEAVY"/>
</dbReference>
<comment type="catalytic activity">
    <reaction evidence="8">
        <text>N(6)-(dimethylallyl)adenosine 5'-phosphate + H2O = N(6)-dimethylallyladenine + D-ribose 5-phosphate</text>
        <dbReference type="Rhea" id="RHEA:48560"/>
        <dbReference type="ChEBI" id="CHEBI:15377"/>
        <dbReference type="ChEBI" id="CHEBI:17660"/>
        <dbReference type="ChEBI" id="CHEBI:57526"/>
        <dbReference type="ChEBI" id="CHEBI:78346"/>
        <dbReference type="EC" id="3.2.2.n1"/>
    </reaction>
</comment>
<evidence type="ECO:0000256" key="6">
    <source>
        <dbReference type="ARBA" id="ARBA00022840"/>
    </source>
</evidence>
<dbReference type="PANTHER" id="PTHR31223">
    <property type="entry name" value="LOG FAMILY PROTEIN YJL055W"/>
    <property type="match status" value="1"/>
</dbReference>
<comment type="caution">
    <text evidence="12">The sequence shown here is derived from an EMBL/GenBank/DDBJ whole genome shotgun (WGS) entry which is preliminary data.</text>
</comment>
<evidence type="ECO:0000256" key="7">
    <source>
        <dbReference type="ARBA" id="ARBA00023175"/>
    </source>
</evidence>
<accession>A0A835VB34</accession>
<dbReference type="Pfam" id="PF03641">
    <property type="entry name" value="Lysine_decarbox"/>
    <property type="match status" value="1"/>
</dbReference>
<feature type="compositionally biased region" description="Acidic residues" evidence="10">
    <location>
        <begin position="26"/>
        <end position="42"/>
    </location>
</feature>
<dbReference type="GO" id="GO:0016799">
    <property type="term" value="F:hydrolase activity, hydrolyzing N-glycosyl compounds"/>
    <property type="evidence" value="ECO:0007669"/>
    <property type="project" value="TreeGrafter"/>
</dbReference>
<dbReference type="InterPro" id="IPR019821">
    <property type="entry name" value="Kinesin_motor_CS"/>
</dbReference>
<dbReference type="SUPFAM" id="SSF102405">
    <property type="entry name" value="MCP/YpsA-like"/>
    <property type="match status" value="1"/>
</dbReference>
<dbReference type="SUPFAM" id="SSF52540">
    <property type="entry name" value="P-loop containing nucleoside triphosphate hydrolases"/>
    <property type="match status" value="1"/>
</dbReference>
<dbReference type="InterPro" id="IPR027417">
    <property type="entry name" value="P-loop_NTPase"/>
</dbReference>
<organism evidence="12 13">
    <name type="scientific">Vanilla planifolia</name>
    <name type="common">Vanilla</name>
    <dbReference type="NCBI Taxonomy" id="51239"/>
    <lineage>
        <taxon>Eukaryota</taxon>
        <taxon>Viridiplantae</taxon>
        <taxon>Streptophyta</taxon>
        <taxon>Embryophyta</taxon>
        <taxon>Tracheophyta</taxon>
        <taxon>Spermatophyta</taxon>
        <taxon>Magnoliopsida</taxon>
        <taxon>Liliopsida</taxon>
        <taxon>Asparagales</taxon>
        <taxon>Orchidaceae</taxon>
        <taxon>Vanilloideae</taxon>
        <taxon>Vanilleae</taxon>
        <taxon>Vanilla</taxon>
    </lineage>
</organism>
<dbReference type="GO" id="GO:0005634">
    <property type="term" value="C:nucleus"/>
    <property type="evidence" value="ECO:0007669"/>
    <property type="project" value="TreeGrafter"/>
</dbReference>
<evidence type="ECO:0000256" key="10">
    <source>
        <dbReference type="SAM" id="MobiDB-lite"/>
    </source>
</evidence>
<evidence type="ECO:0000256" key="3">
    <source>
        <dbReference type="ARBA" id="ARBA00022701"/>
    </source>
</evidence>
<sequence>MATYGSEAENDSSPVDNDICARVAYEEDEDSVENDGESDNEFFPESGQSSALMVWKMMLVDIIVMKKLSAKRVNPVKLEERSLSDSKAASRNSADSLSYLSRQKEYIISQQETLLELEVVKSTAEPKDKTRTKKLKISNNEIVCLTKNLSKPFVYLSRVFAYGQTSGGKAYTMRGSVGQPGIIPLLRIHELFIVESRERSGEGDSINCFDAFRVSVLNLVDLAGSERGVKTGAEVGLLNVDGYYNSLLSFIDMAVSEEFISQKARRIIFSAPTAKDLVRKLEEYVPEPDEFVSKLCWEATEKEHKRSFASEFELGLASASF</sequence>
<keyword evidence="4" id="KW-0203">Cytokinin biosynthesis</keyword>
<evidence type="ECO:0000256" key="4">
    <source>
        <dbReference type="ARBA" id="ARBA00022712"/>
    </source>
</evidence>
<comment type="catalytic activity">
    <reaction evidence="9">
        <text>9-ribosyl-trans-zeatin 5'-phosphate + H2O = trans-zeatin + D-ribose 5-phosphate</text>
        <dbReference type="Rhea" id="RHEA:48564"/>
        <dbReference type="ChEBI" id="CHEBI:15377"/>
        <dbReference type="ChEBI" id="CHEBI:16522"/>
        <dbReference type="ChEBI" id="CHEBI:78346"/>
        <dbReference type="ChEBI" id="CHEBI:87947"/>
        <dbReference type="EC" id="3.2.2.n1"/>
    </reaction>
</comment>
<dbReference type="EMBL" id="JADCNM010000003">
    <property type="protein sequence ID" value="KAG0489746.1"/>
    <property type="molecule type" value="Genomic_DNA"/>
</dbReference>
<comment type="similarity">
    <text evidence="1">Belongs to the LOG family.</text>
</comment>
<dbReference type="GO" id="GO:0005829">
    <property type="term" value="C:cytosol"/>
    <property type="evidence" value="ECO:0007669"/>
    <property type="project" value="TreeGrafter"/>
</dbReference>
<evidence type="ECO:0000256" key="2">
    <source>
        <dbReference type="ARBA" id="ARBA00012205"/>
    </source>
</evidence>
<dbReference type="Pfam" id="PF00225">
    <property type="entry name" value="Kinesin"/>
    <property type="match status" value="1"/>
</dbReference>
<dbReference type="GO" id="GO:0005874">
    <property type="term" value="C:microtubule"/>
    <property type="evidence" value="ECO:0007669"/>
    <property type="project" value="UniProtKB-KW"/>
</dbReference>